<evidence type="ECO:0000313" key="13">
    <source>
        <dbReference type="Proteomes" id="UP000539313"/>
    </source>
</evidence>
<dbReference type="InterPro" id="IPR055558">
    <property type="entry name" value="DUF7134"/>
</dbReference>
<dbReference type="InterPro" id="IPR011712">
    <property type="entry name" value="Sig_transdc_His_kin_sub3_dim/P"/>
</dbReference>
<feature type="transmembrane region" description="Helical" evidence="10">
    <location>
        <begin position="111"/>
        <end position="131"/>
    </location>
</feature>
<evidence type="ECO:0000256" key="8">
    <source>
        <dbReference type="ARBA" id="ARBA00023012"/>
    </source>
</evidence>
<keyword evidence="9" id="KW-0175">Coiled coil</keyword>
<dbReference type="Gene3D" id="3.30.565.10">
    <property type="entry name" value="Histidine kinase-like ATPase, C-terminal domain"/>
    <property type="match status" value="1"/>
</dbReference>
<accession>A0A7W3MTA8</accession>
<dbReference type="CDD" id="cd16917">
    <property type="entry name" value="HATPase_UhpB-NarQ-NarX-like"/>
    <property type="match status" value="1"/>
</dbReference>
<organism evidence="12 13">
    <name type="scientific">Thermomonospora cellulosilytica</name>
    <dbReference type="NCBI Taxonomy" id="1411118"/>
    <lineage>
        <taxon>Bacteria</taxon>
        <taxon>Bacillati</taxon>
        <taxon>Actinomycetota</taxon>
        <taxon>Actinomycetes</taxon>
        <taxon>Streptosporangiales</taxon>
        <taxon>Thermomonosporaceae</taxon>
        <taxon>Thermomonospora</taxon>
    </lineage>
</organism>
<dbReference type="SMART" id="SM00387">
    <property type="entry name" value="HATPase_c"/>
    <property type="match status" value="1"/>
</dbReference>
<dbReference type="InterPro" id="IPR036890">
    <property type="entry name" value="HATPase_C_sf"/>
</dbReference>
<feature type="transmembrane region" description="Helical" evidence="10">
    <location>
        <begin position="143"/>
        <end position="161"/>
    </location>
</feature>
<keyword evidence="5" id="KW-0547">Nucleotide-binding</keyword>
<feature type="transmembrane region" description="Helical" evidence="10">
    <location>
        <begin position="48"/>
        <end position="66"/>
    </location>
</feature>
<feature type="transmembrane region" description="Helical" evidence="10">
    <location>
        <begin position="14"/>
        <end position="36"/>
    </location>
</feature>
<comment type="caution">
    <text evidence="12">The sequence shown here is derived from an EMBL/GenBank/DDBJ whole genome shotgun (WGS) entry which is preliminary data.</text>
</comment>
<dbReference type="Pfam" id="PF07730">
    <property type="entry name" value="HisKA_3"/>
    <property type="match status" value="1"/>
</dbReference>
<protein>
    <recommendedName>
        <fullName evidence="2">histidine kinase</fullName>
        <ecNumber evidence="2">2.7.13.3</ecNumber>
    </recommendedName>
</protein>
<gene>
    <name evidence="12" type="ORF">HNR21_000378</name>
</gene>
<evidence type="ECO:0000256" key="3">
    <source>
        <dbReference type="ARBA" id="ARBA00022553"/>
    </source>
</evidence>
<dbReference type="GO" id="GO:0046983">
    <property type="term" value="F:protein dimerization activity"/>
    <property type="evidence" value="ECO:0007669"/>
    <property type="project" value="InterPro"/>
</dbReference>
<evidence type="ECO:0000313" key="12">
    <source>
        <dbReference type="EMBL" id="MBA9001496.1"/>
    </source>
</evidence>
<dbReference type="PANTHER" id="PTHR24421">
    <property type="entry name" value="NITRATE/NITRITE SENSOR PROTEIN NARX-RELATED"/>
    <property type="match status" value="1"/>
</dbReference>
<reference evidence="12 13" key="1">
    <citation type="submission" date="2020-08" db="EMBL/GenBank/DDBJ databases">
        <title>Sequencing the genomes of 1000 actinobacteria strains.</title>
        <authorList>
            <person name="Klenk H.-P."/>
        </authorList>
    </citation>
    <scope>NUCLEOTIDE SEQUENCE [LARGE SCALE GENOMIC DNA]</scope>
    <source>
        <strain evidence="12 13">DSM 45823</strain>
    </source>
</reference>
<evidence type="ECO:0000256" key="9">
    <source>
        <dbReference type="SAM" id="Coils"/>
    </source>
</evidence>
<evidence type="ECO:0000256" key="2">
    <source>
        <dbReference type="ARBA" id="ARBA00012438"/>
    </source>
</evidence>
<evidence type="ECO:0000256" key="4">
    <source>
        <dbReference type="ARBA" id="ARBA00022679"/>
    </source>
</evidence>
<dbReference type="EMBL" id="JACJII010000001">
    <property type="protein sequence ID" value="MBA9001496.1"/>
    <property type="molecule type" value="Genomic_DNA"/>
</dbReference>
<proteinExistence type="predicted"/>
<dbReference type="RefSeq" id="WP_246441915.1">
    <property type="nucleotide sequence ID" value="NZ_JACJII010000001.1"/>
</dbReference>
<dbReference type="GO" id="GO:0000155">
    <property type="term" value="F:phosphorelay sensor kinase activity"/>
    <property type="evidence" value="ECO:0007669"/>
    <property type="project" value="InterPro"/>
</dbReference>
<dbReference type="GO" id="GO:0005524">
    <property type="term" value="F:ATP binding"/>
    <property type="evidence" value="ECO:0007669"/>
    <property type="project" value="UniProtKB-KW"/>
</dbReference>
<keyword evidence="6 12" id="KW-0418">Kinase</keyword>
<name>A0A7W3MTA8_9ACTN</name>
<dbReference type="Pfam" id="PF23539">
    <property type="entry name" value="DUF7134"/>
    <property type="match status" value="1"/>
</dbReference>
<dbReference type="Pfam" id="PF02518">
    <property type="entry name" value="HATPase_c"/>
    <property type="match status" value="1"/>
</dbReference>
<dbReference type="InterPro" id="IPR003594">
    <property type="entry name" value="HATPase_dom"/>
</dbReference>
<feature type="domain" description="Histidine kinase/HSP90-like ATPase" evidence="11">
    <location>
        <begin position="301"/>
        <end position="394"/>
    </location>
</feature>
<evidence type="ECO:0000256" key="1">
    <source>
        <dbReference type="ARBA" id="ARBA00000085"/>
    </source>
</evidence>
<keyword evidence="10" id="KW-0812">Transmembrane</keyword>
<dbReference type="AlphaFoldDB" id="A0A7W3MTA8"/>
<evidence type="ECO:0000256" key="7">
    <source>
        <dbReference type="ARBA" id="ARBA00022840"/>
    </source>
</evidence>
<keyword evidence="10" id="KW-0472">Membrane</keyword>
<dbReference type="PANTHER" id="PTHR24421:SF10">
    <property type="entry name" value="NITRATE_NITRITE SENSOR PROTEIN NARQ"/>
    <property type="match status" value="1"/>
</dbReference>
<evidence type="ECO:0000256" key="6">
    <source>
        <dbReference type="ARBA" id="ARBA00022777"/>
    </source>
</evidence>
<evidence type="ECO:0000256" key="5">
    <source>
        <dbReference type="ARBA" id="ARBA00022741"/>
    </source>
</evidence>
<dbReference type="Gene3D" id="1.20.5.1930">
    <property type="match status" value="1"/>
</dbReference>
<keyword evidence="4" id="KW-0808">Transferase</keyword>
<keyword evidence="8" id="KW-0902">Two-component regulatory system</keyword>
<evidence type="ECO:0000259" key="11">
    <source>
        <dbReference type="SMART" id="SM00387"/>
    </source>
</evidence>
<sequence>MVGRAWAWWRDRKALVDFAFMSPLLLMSVLSAPAYTSPLMHGGQGRTIPEWVYVALVAGLLGPLIVRRRWPVQVFTVIAGVSFVQWLLAYTAIPANMGVLVAVYTVAANCAFRWAVAAGLATELGAILAALRYTVNPGDRKYTTIMLSAVVAGVWILGVYISTRRAYTRSLEERAERLERERDTQIQIAMAAERARIARELHDVVAHNVSVIVVQADGASYAINTDVERAKRALETISATGRTALAEMRRLLGVLREGDDAGAYRPQPGVAQLTDLVEQIRESGLPLDFRVEGVPVELPQGMQLAVFRIVQESLTNIVKHAGPRATAQVRLHYGDEAIQVTVTDDGRGAAARDDGRGHGLVGMRERAAVYGGTVRAGPRVGGGFEVVARLPLREEARSA</sequence>
<keyword evidence="3" id="KW-0597">Phosphoprotein</keyword>
<dbReference type="SUPFAM" id="SSF55874">
    <property type="entry name" value="ATPase domain of HSP90 chaperone/DNA topoisomerase II/histidine kinase"/>
    <property type="match status" value="1"/>
</dbReference>
<dbReference type="InterPro" id="IPR050482">
    <property type="entry name" value="Sensor_HK_TwoCompSys"/>
</dbReference>
<keyword evidence="10" id="KW-1133">Transmembrane helix</keyword>
<dbReference type="GO" id="GO:0016020">
    <property type="term" value="C:membrane"/>
    <property type="evidence" value="ECO:0007669"/>
    <property type="project" value="InterPro"/>
</dbReference>
<comment type="catalytic activity">
    <reaction evidence="1">
        <text>ATP + protein L-histidine = ADP + protein N-phospho-L-histidine.</text>
        <dbReference type="EC" id="2.7.13.3"/>
    </reaction>
</comment>
<feature type="coiled-coil region" evidence="9">
    <location>
        <begin position="168"/>
        <end position="195"/>
    </location>
</feature>
<keyword evidence="13" id="KW-1185">Reference proteome</keyword>
<dbReference type="Proteomes" id="UP000539313">
    <property type="component" value="Unassembled WGS sequence"/>
</dbReference>
<evidence type="ECO:0000256" key="10">
    <source>
        <dbReference type="SAM" id="Phobius"/>
    </source>
</evidence>
<keyword evidence="7" id="KW-0067">ATP-binding</keyword>
<feature type="transmembrane region" description="Helical" evidence="10">
    <location>
        <begin position="78"/>
        <end position="105"/>
    </location>
</feature>
<dbReference type="EC" id="2.7.13.3" evidence="2"/>